<dbReference type="AlphaFoldDB" id="A0ABD0Y183"/>
<reference evidence="1 2" key="1">
    <citation type="submission" date="2024-06" db="EMBL/GenBank/DDBJ databases">
        <authorList>
            <person name="Pan Q."/>
            <person name="Wen M."/>
            <person name="Jouanno E."/>
            <person name="Zahm M."/>
            <person name="Klopp C."/>
            <person name="Cabau C."/>
            <person name="Louis A."/>
            <person name="Berthelot C."/>
            <person name="Parey E."/>
            <person name="Roest Crollius H."/>
            <person name="Montfort J."/>
            <person name="Robinson-Rechavi M."/>
            <person name="Bouchez O."/>
            <person name="Lampietro C."/>
            <person name="Lopez Roques C."/>
            <person name="Donnadieu C."/>
            <person name="Postlethwait J."/>
            <person name="Bobe J."/>
            <person name="Verreycken H."/>
            <person name="Guiguen Y."/>
        </authorList>
    </citation>
    <scope>NUCLEOTIDE SEQUENCE [LARGE SCALE GENOMIC DNA]</scope>
    <source>
        <strain evidence="1">Up_M1</strain>
        <tissue evidence="1">Testis</tissue>
    </source>
</reference>
<proteinExistence type="predicted"/>
<dbReference type="Proteomes" id="UP001557470">
    <property type="component" value="Unassembled WGS sequence"/>
</dbReference>
<evidence type="ECO:0000313" key="1">
    <source>
        <dbReference type="EMBL" id="KAL1007086.1"/>
    </source>
</evidence>
<sequence>MNWDKVELLVYKYPISDEESSMRCCPIRPAGNPASVVLHEKQKTCGTPHNSPAMPTIFL</sequence>
<dbReference type="EMBL" id="JAGEUA010000002">
    <property type="protein sequence ID" value="KAL1007086.1"/>
    <property type="molecule type" value="Genomic_DNA"/>
</dbReference>
<gene>
    <name evidence="1" type="ORF">UPYG_G00081700</name>
</gene>
<organism evidence="1 2">
    <name type="scientific">Umbra pygmaea</name>
    <name type="common">Eastern mudminnow</name>
    <dbReference type="NCBI Taxonomy" id="75934"/>
    <lineage>
        <taxon>Eukaryota</taxon>
        <taxon>Metazoa</taxon>
        <taxon>Chordata</taxon>
        <taxon>Craniata</taxon>
        <taxon>Vertebrata</taxon>
        <taxon>Euteleostomi</taxon>
        <taxon>Actinopterygii</taxon>
        <taxon>Neopterygii</taxon>
        <taxon>Teleostei</taxon>
        <taxon>Protacanthopterygii</taxon>
        <taxon>Esociformes</taxon>
        <taxon>Umbridae</taxon>
        <taxon>Umbra</taxon>
    </lineage>
</organism>
<evidence type="ECO:0000313" key="2">
    <source>
        <dbReference type="Proteomes" id="UP001557470"/>
    </source>
</evidence>
<protein>
    <submittedName>
        <fullName evidence="1">Uncharacterized protein</fullName>
    </submittedName>
</protein>
<name>A0ABD0Y183_UMBPY</name>
<keyword evidence="2" id="KW-1185">Reference proteome</keyword>
<accession>A0ABD0Y183</accession>
<comment type="caution">
    <text evidence="1">The sequence shown here is derived from an EMBL/GenBank/DDBJ whole genome shotgun (WGS) entry which is preliminary data.</text>
</comment>